<dbReference type="PANTHER" id="PTHR43221">
    <property type="entry name" value="PROTEASE HTPX"/>
    <property type="match status" value="1"/>
</dbReference>
<dbReference type="Pfam" id="PF01435">
    <property type="entry name" value="Peptidase_M48"/>
    <property type="match status" value="1"/>
</dbReference>
<dbReference type="InterPro" id="IPR050083">
    <property type="entry name" value="HtpX_protease"/>
</dbReference>
<feature type="transmembrane region" description="Helical" evidence="11">
    <location>
        <begin position="484"/>
        <end position="503"/>
    </location>
</feature>
<name>A0ABN2S2K5_9ACTN</name>
<keyword evidence="5" id="KW-0479">Metal-binding</keyword>
<keyword evidence="6" id="KW-0378">Hydrolase</keyword>
<comment type="caution">
    <text evidence="13">The sequence shown here is derived from an EMBL/GenBank/DDBJ whole genome shotgun (WGS) entry which is preliminary data.</text>
</comment>
<keyword evidence="3" id="KW-0645">Protease</keyword>
<feature type="transmembrane region" description="Helical" evidence="11">
    <location>
        <begin position="99"/>
        <end position="120"/>
    </location>
</feature>
<feature type="transmembrane region" description="Helical" evidence="11">
    <location>
        <begin position="230"/>
        <end position="251"/>
    </location>
</feature>
<reference evidence="13 14" key="1">
    <citation type="journal article" date="2019" name="Int. J. Syst. Evol. Microbiol.">
        <title>The Global Catalogue of Microorganisms (GCM) 10K type strain sequencing project: providing services to taxonomists for standard genome sequencing and annotation.</title>
        <authorList>
            <consortium name="The Broad Institute Genomics Platform"/>
            <consortium name="The Broad Institute Genome Sequencing Center for Infectious Disease"/>
            <person name="Wu L."/>
            <person name="Ma J."/>
        </authorList>
    </citation>
    <scope>NUCLEOTIDE SEQUENCE [LARGE SCALE GENOMIC DNA]</scope>
    <source>
        <strain evidence="13 14">JCM 15313</strain>
    </source>
</reference>
<dbReference type="EMBL" id="BAAAPC010000001">
    <property type="protein sequence ID" value="GAA1979004.1"/>
    <property type="molecule type" value="Genomic_DNA"/>
</dbReference>
<evidence type="ECO:0000256" key="8">
    <source>
        <dbReference type="ARBA" id="ARBA00022989"/>
    </source>
</evidence>
<feature type="transmembrane region" description="Helical" evidence="11">
    <location>
        <begin position="332"/>
        <end position="352"/>
    </location>
</feature>
<keyword evidence="8 11" id="KW-1133">Transmembrane helix</keyword>
<evidence type="ECO:0000256" key="5">
    <source>
        <dbReference type="ARBA" id="ARBA00022723"/>
    </source>
</evidence>
<feature type="transmembrane region" description="Helical" evidence="11">
    <location>
        <begin position="523"/>
        <end position="551"/>
    </location>
</feature>
<dbReference type="PANTHER" id="PTHR43221:SF2">
    <property type="entry name" value="PROTEASE HTPX HOMOLOG"/>
    <property type="match status" value="1"/>
</dbReference>
<keyword evidence="10 11" id="KW-0472">Membrane</keyword>
<dbReference type="InterPro" id="IPR001915">
    <property type="entry name" value="Peptidase_M48"/>
</dbReference>
<feature type="transmembrane region" description="Helical" evidence="11">
    <location>
        <begin position="257"/>
        <end position="276"/>
    </location>
</feature>
<feature type="transmembrane region" description="Helical" evidence="11">
    <location>
        <begin position="403"/>
        <end position="426"/>
    </location>
</feature>
<keyword evidence="7" id="KW-0862">Zinc</keyword>
<feature type="transmembrane region" description="Helical" evidence="11">
    <location>
        <begin position="446"/>
        <end position="464"/>
    </location>
</feature>
<evidence type="ECO:0000313" key="13">
    <source>
        <dbReference type="EMBL" id="GAA1979004.1"/>
    </source>
</evidence>
<evidence type="ECO:0000256" key="3">
    <source>
        <dbReference type="ARBA" id="ARBA00022670"/>
    </source>
</evidence>
<feature type="domain" description="Peptidase M48" evidence="12">
    <location>
        <begin position="141"/>
        <end position="329"/>
    </location>
</feature>
<evidence type="ECO:0000256" key="10">
    <source>
        <dbReference type="ARBA" id="ARBA00023136"/>
    </source>
</evidence>
<protein>
    <recommendedName>
        <fullName evidence="12">Peptidase M48 domain-containing protein</fullName>
    </recommendedName>
</protein>
<evidence type="ECO:0000256" key="7">
    <source>
        <dbReference type="ARBA" id="ARBA00022833"/>
    </source>
</evidence>
<dbReference type="RefSeq" id="WP_344103360.1">
    <property type="nucleotide sequence ID" value="NZ_BAAAPC010000001.1"/>
</dbReference>
<comment type="cofactor">
    <cofactor evidence="1">
        <name>Zn(2+)</name>
        <dbReference type="ChEBI" id="CHEBI:29105"/>
    </cofactor>
</comment>
<evidence type="ECO:0000256" key="11">
    <source>
        <dbReference type="SAM" id="Phobius"/>
    </source>
</evidence>
<evidence type="ECO:0000313" key="14">
    <source>
        <dbReference type="Proteomes" id="UP001501585"/>
    </source>
</evidence>
<evidence type="ECO:0000259" key="12">
    <source>
        <dbReference type="Pfam" id="PF01435"/>
    </source>
</evidence>
<proteinExistence type="predicted"/>
<feature type="transmembrane region" description="Helical" evidence="11">
    <location>
        <begin position="21"/>
        <end position="42"/>
    </location>
</feature>
<evidence type="ECO:0000256" key="2">
    <source>
        <dbReference type="ARBA" id="ARBA00022475"/>
    </source>
</evidence>
<evidence type="ECO:0000256" key="4">
    <source>
        <dbReference type="ARBA" id="ARBA00022692"/>
    </source>
</evidence>
<gene>
    <name evidence="13" type="ORF">GCM10009799_00190</name>
</gene>
<organism evidence="13 14">
    <name type="scientific">Nocardiopsis rhodophaea</name>
    <dbReference type="NCBI Taxonomy" id="280238"/>
    <lineage>
        <taxon>Bacteria</taxon>
        <taxon>Bacillati</taxon>
        <taxon>Actinomycetota</taxon>
        <taxon>Actinomycetes</taxon>
        <taxon>Streptosporangiales</taxon>
        <taxon>Nocardiopsidaceae</taxon>
        <taxon>Nocardiopsis</taxon>
    </lineage>
</organism>
<accession>A0ABN2S2K5</accession>
<sequence>MAADEDKEARPNPFAFPADTAIRFLLLASAVLSAVPLLTFGFGKAVAPGTRAELDEAQECLAAVVRNAPDAGGGSSIAENTAKASDAIAACPKTDYTPIGVFLLSVIAVLVVLAVVRYVLMPRGRIRRQGLVPLPAEGMPELRSDLDQLCARAGVDREKITFLLAPLDRRVSGLAFGRFGRRYVLLRRGLVESFTTDPPLFRAIVLHELAHIRNGDIDATYLTVALWRTFVVFMLVPALILTPIRIVVAGWERGLGISVRLLALVLIVLLVRNAVLRSRERHADARVEQWGAGRDLRRALAAAPRQRSGVWSWFSTHPDPSARRAALDDCRMVGAVGAGDGLLLGIVAVYAYQTLPEFIGWIIPGRGSGRAAASVAMVALVAVSVARPVLADAMAACVTRTRVAVNAFGIGLGVGIAIGPQLAVISAIRPGGTPHADLASPGALEWLVWSSIVIATTWFCVRWLAETSRAWMPYLSSRWTPVRVFAAGTVLAFGLFLWLPYLLGVPGFVAFGVVLVMPDVPRLLILVGVLALNIATSPWATVTCLAALWVVPLAGTLTRSGTARPWVWLQPAEQAGHHRALGDGERRTRTVAARLLLLHAPLLGLTLAVTVIAAGALVAWVAP</sequence>
<evidence type="ECO:0000256" key="6">
    <source>
        <dbReference type="ARBA" id="ARBA00022801"/>
    </source>
</evidence>
<keyword evidence="2" id="KW-1003">Cell membrane</keyword>
<keyword evidence="9" id="KW-0482">Metalloprotease</keyword>
<dbReference type="Proteomes" id="UP001501585">
    <property type="component" value="Unassembled WGS sequence"/>
</dbReference>
<evidence type="ECO:0000256" key="1">
    <source>
        <dbReference type="ARBA" id="ARBA00001947"/>
    </source>
</evidence>
<evidence type="ECO:0000256" key="9">
    <source>
        <dbReference type="ARBA" id="ARBA00023049"/>
    </source>
</evidence>
<keyword evidence="14" id="KW-1185">Reference proteome</keyword>
<keyword evidence="4 11" id="KW-0812">Transmembrane</keyword>
<dbReference type="Gene3D" id="3.30.2010.10">
    <property type="entry name" value="Metalloproteases ('zincins'), catalytic domain"/>
    <property type="match status" value="1"/>
</dbReference>
<feature type="transmembrane region" description="Helical" evidence="11">
    <location>
        <begin position="372"/>
        <end position="391"/>
    </location>
</feature>
<feature type="transmembrane region" description="Helical" evidence="11">
    <location>
        <begin position="596"/>
        <end position="622"/>
    </location>
</feature>